<sequence>MQITITTHDDRIFTVDLDPNDPIETLQAVVEAETGLTAAQQRLIHNGRELPTGGQTLGGAGISANDLVMLVPRVAAPAAGPRAAAAAAPSDAGNPAAMHPDGSAVNPELLMSMLEGNPGQLEGLPQALQRAVRSKDVAGFQGELRKLSAERRKAAEDEQRFQRLAEEDPFNPEVQRRLMEAVEAANVTENFEQALEHNPEAFSSVCMLYVNMEVNGFPLKAFIDSGAQMTIMSKSCAERCNLLRLMDRRWQGTAVGVGSAKILGRIHMSQLKAGDHFFPCSITVLDQDGMEFLFGLENLKRHQCSIDLKEGVLRFGTTGSALPFLSEHEIPQQEHKLLEGGDSAAAAGGSGSGGAAPPPAAPAPAAPSAPPAAAAPGGGGLPAGWEDKVTQLQGLGFPPEQCLAALRNVNGDVEQAAALLFGGF</sequence>
<evidence type="ECO:0000313" key="11">
    <source>
        <dbReference type="Proteomes" id="UP000239649"/>
    </source>
</evidence>
<evidence type="ECO:0000256" key="4">
    <source>
        <dbReference type="ARBA" id="ARBA00022670"/>
    </source>
</evidence>
<dbReference type="GO" id="GO:0004190">
    <property type="term" value="F:aspartic-type endopeptidase activity"/>
    <property type="evidence" value="ECO:0007669"/>
    <property type="project" value="UniProtKB-KW"/>
</dbReference>
<dbReference type="GO" id="GO:0005737">
    <property type="term" value="C:cytoplasm"/>
    <property type="evidence" value="ECO:0007669"/>
    <property type="project" value="UniProtKB-SubCell"/>
</dbReference>
<dbReference type="InterPro" id="IPR033882">
    <property type="entry name" value="DDI1_N"/>
</dbReference>
<comment type="subcellular location">
    <subcellularLocation>
        <location evidence="1">Cytoplasm</location>
    </subcellularLocation>
</comment>
<keyword evidence="6" id="KW-0378">Hydrolase</keyword>
<dbReference type="InterPro" id="IPR021109">
    <property type="entry name" value="Peptidase_aspartic_dom_sf"/>
</dbReference>
<comment type="caution">
    <text evidence="10">The sequence shown here is derived from an EMBL/GenBank/DDBJ whole genome shotgun (WGS) entry which is preliminary data.</text>
</comment>
<dbReference type="InterPro" id="IPR029071">
    <property type="entry name" value="Ubiquitin-like_domsf"/>
</dbReference>
<dbReference type="OrthoDB" id="1047367at2759"/>
<evidence type="ECO:0000256" key="7">
    <source>
        <dbReference type="SAM" id="MobiDB-lite"/>
    </source>
</evidence>
<evidence type="ECO:0000259" key="9">
    <source>
        <dbReference type="PROSITE" id="PS50053"/>
    </source>
</evidence>
<dbReference type="SMART" id="SM00165">
    <property type="entry name" value="UBA"/>
    <property type="match status" value="1"/>
</dbReference>
<dbReference type="SUPFAM" id="SSF54236">
    <property type="entry name" value="Ubiquitin-like"/>
    <property type="match status" value="1"/>
</dbReference>
<gene>
    <name evidence="10" type="ORF">C2E20_7841</name>
</gene>
<keyword evidence="3" id="KW-0963">Cytoplasm</keyword>
<dbReference type="EMBL" id="LHPF02000035">
    <property type="protein sequence ID" value="PSC68577.1"/>
    <property type="molecule type" value="Genomic_DNA"/>
</dbReference>
<dbReference type="SMART" id="SM00213">
    <property type="entry name" value="UBQ"/>
    <property type="match status" value="1"/>
</dbReference>
<feature type="compositionally biased region" description="Pro residues" evidence="7">
    <location>
        <begin position="356"/>
        <end position="370"/>
    </location>
</feature>
<dbReference type="Gene3D" id="3.10.20.90">
    <property type="entry name" value="Phosphatidylinositol 3-kinase Catalytic Subunit, Chain A, domain 1"/>
    <property type="match status" value="1"/>
</dbReference>
<dbReference type="CDD" id="cd01796">
    <property type="entry name" value="Ubl_Ddi1_like"/>
    <property type="match status" value="1"/>
</dbReference>
<dbReference type="InterPro" id="IPR019103">
    <property type="entry name" value="Peptidase_aspartic_DDI1-type"/>
</dbReference>
<dbReference type="STRING" id="554055.A0A2P6V3B9"/>
<keyword evidence="5" id="KW-0064">Aspartyl protease</keyword>
<protein>
    <submittedName>
        <fullName evidence="10">DNA damage-inducible 1</fullName>
    </submittedName>
</protein>
<dbReference type="Pfam" id="PF09668">
    <property type="entry name" value="Asp_protease"/>
    <property type="match status" value="1"/>
</dbReference>
<dbReference type="Proteomes" id="UP000239649">
    <property type="component" value="Unassembled WGS sequence"/>
</dbReference>
<evidence type="ECO:0000256" key="6">
    <source>
        <dbReference type="ARBA" id="ARBA00022801"/>
    </source>
</evidence>
<dbReference type="InterPro" id="IPR000626">
    <property type="entry name" value="Ubiquitin-like_dom"/>
</dbReference>
<dbReference type="Gene3D" id="2.40.70.10">
    <property type="entry name" value="Acid Proteases"/>
    <property type="match status" value="1"/>
</dbReference>
<dbReference type="Pfam" id="PF00627">
    <property type="entry name" value="UBA"/>
    <property type="match status" value="1"/>
</dbReference>
<reference evidence="10 11" key="1">
    <citation type="journal article" date="2018" name="Plant J.">
        <title>Genome sequences of Chlorella sorokiniana UTEX 1602 and Micractinium conductrix SAG 241.80: implications to maltose excretion by a green alga.</title>
        <authorList>
            <person name="Arriola M.B."/>
            <person name="Velmurugan N."/>
            <person name="Zhang Y."/>
            <person name="Plunkett M.H."/>
            <person name="Hondzo H."/>
            <person name="Barney B.M."/>
        </authorList>
    </citation>
    <scope>NUCLEOTIDE SEQUENCE [LARGE SCALE GENOMIC DNA]</scope>
    <source>
        <strain evidence="10 11">SAG 241.80</strain>
    </source>
</reference>
<dbReference type="InterPro" id="IPR015940">
    <property type="entry name" value="UBA"/>
</dbReference>
<evidence type="ECO:0000256" key="3">
    <source>
        <dbReference type="ARBA" id="ARBA00022490"/>
    </source>
</evidence>
<dbReference type="InterPro" id="IPR009060">
    <property type="entry name" value="UBA-like_sf"/>
</dbReference>
<keyword evidence="11" id="KW-1185">Reference proteome</keyword>
<keyword evidence="4" id="KW-0645">Protease</keyword>
<dbReference type="Pfam" id="PF00240">
    <property type="entry name" value="ubiquitin"/>
    <property type="match status" value="1"/>
</dbReference>
<feature type="domain" description="UBA" evidence="8">
    <location>
        <begin position="386"/>
        <end position="423"/>
    </location>
</feature>
<dbReference type="GO" id="GO:0031593">
    <property type="term" value="F:polyubiquitin modification-dependent protein binding"/>
    <property type="evidence" value="ECO:0007669"/>
    <property type="project" value="UniProtKB-ARBA"/>
</dbReference>
<dbReference type="PANTHER" id="PTHR12917">
    <property type="entry name" value="ASPARTYL PROTEASE DDI-RELATED"/>
    <property type="match status" value="1"/>
</dbReference>
<comment type="similarity">
    <text evidence="2">Belongs to the DDI1 family.</text>
</comment>
<evidence type="ECO:0000313" key="10">
    <source>
        <dbReference type="EMBL" id="PSC68577.1"/>
    </source>
</evidence>
<dbReference type="SUPFAM" id="SSF46934">
    <property type="entry name" value="UBA-like"/>
    <property type="match status" value="1"/>
</dbReference>
<dbReference type="PROSITE" id="PS50053">
    <property type="entry name" value="UBIQUITIN_2"/>
    <property type="match status" value="1"/>
</dbReference>
<dbReference type="CDD" id="cd05479">
    <property type="entry name" value="RP_DDI"/>
    <property type="match status" value="1"/>
</dbReference>
<dbReference type="GO" id="GO:0006508">
    <property type="term" value="P:proteolysis"/>
    <property type="evidence" value="ECO:0007669"/>
    <property type="project" value="UniProtKB-KW"/>
</dbReference>
<organism evidence="10 11">
    <name type="scientific">Micractinium conductrix</name>
    <dbReference type="NCBI Taxonomy" id="554055"/>
    <lineage>
        <taxon>Eukaryota</taxon>
        <taxon>Viridiplantae</taxon>
        <taxon>Chlorophyta</taxon>
        <taxon>core chlorophytes</taxon>
        <taxon>Trebouxiophyceae</taxon>
        <taxon>Chlorellales</taxon>
        <taxon>Chlorellaceae</taxon>
        <taxon>Chlorella clade</taxon>
        <taxon>Micractinium</taxon>
    </lineage>
</organism>
<dbReference type="Gene3D" id="1.10.8.10">
    <property type="entry name" value="DNA helicase RuvA subunit, C-terminal domain"/>
    <property type="match status" value="1"/>
</dbReference>
<evidence type="ECO:0000259" key="8">
    <source>
        <dbReference type="PROSITE" id="PS50030"/>
    </source>
</evidence>
<proteinExistence type="inferred from homology"/>
<accession>A0A2P6V3B9</accession>
<dbReference type="SUPFAM" id="SSF50630">
    <property type="entry name" value="Acid proteases"/>
    <property type="match status" value="1"/>
</dbReference>
<dbReference type="PANTHER" id="PTHR12917:SF1">
    <property type="entry name" value="AT13091P"/>
    <property type="match status" value="1"/>
</dbReference>
<evidence type="ECO:0000256" key="1">
    <source>
        <dbReference type="ARBA" id="ARBA00004496"/>
    </source>
</evidence>
<dbReference type="AlphaFoldDB" id="A0A2P6V3B9"/>
<dbReference type="PROSITE" id="PS50030">
    <property type="entry name" value="UBA"/>
    <property type="match status" value="1"/>
</dbReference>
<evidence type="ECO:0000256" key="2">
    <source>
        <dbReference type="ARBA" id="ARBA00009136"/>
    </source>
</evidence>
<name>A0A2P6V3B9_9CHLO</name>
<feature type="domain" description="Ubiquitin-like" evidence="9">
    <location>
        <begin position="1"/>
        <end position="77"/>
    </location>
</feature>
<feature type="region of interest" description="Disordered" evidence="7">
    <location>
        <begin position="342"/>
        <end position="386"/>
    </location>
</feature>
<evidence type="ECO:0000256" key="5">
    <source>
        <dbReference type="ARBA" id="ARBA00022750"/>
    </source>
</evidence>